<dbReference type="InterPro" id="IPR001343">
    <property type="entry name" value="Hemolysn_Ca-bd"/>
</dbReference>
<dbReference type="RefSeq" id="WP_332864170.1">
    <property type="nucleotide sequence ID" value="NZ_JBAFSM010000009.1"/>
</dbReference>
<dbReference type="Gene3D" id="2.150.10.10">
    <property type="entry name" value="Serralysin-like metalloprotease, C-terminal"/>
    <property type="match status" value="2"/>
</dbReference>
<dbReference type="InterPro" id="IPR059226">
    <property type="entry name" value="Choice_anch_Q_dom"/>
</dbReference>
<dbReference type="EMBL" id="JBAFSM010000009">
    <property type="protein sequence ID" value="MEG3436707.1"/>
    <property type="molecule type" value="Genomic_DNA"/>
</dbReference>
<gene>
    <name evidence="2" type="ORF">V0288_06200</name>
</gene>
<dbReference type="AlphaFoldDB" id="A0AAW9QR84"/>
<accession>A0AAW9QR84</accession>
<comment type="caution">
    <text evidence="2">The sequence shown here is derived from an EMBL/GenBank/DDBJ whole genome shotgun (WGS) entry which is preliminary data.</text>
</comment>
<dbReference type="SUPFAM" id="SSF51120">
    <property type="entry name" value="beta-Roll"/>
    <property type="match status" value="1"/>
</dbReference>
<dbReference type="PROSITE" id="PS00330">
    <property type="entry name" value="HEMOLYSIN_CALCIUM"/>
    <property type="match status" value="3"/>
</dbReference>
<keyword evidence="3" id="KW-1185">Reference proteome</keyword>
<evidence type="ECO:0000256" key="1">
    <source>
        <dbReference type="SAM" id="MobiDB-lite"/>
    </source>
</evidence>
<feature type="region of interest" description="Disordered" evidence="1">
    <location>
        <begin position="486"/>
        <end position="510"/>
    </location>
</feature>
<dbReference type="SMART" id="SM00710">
    <property type="entry name" value="PbH1"/>
    <property type="match status" value="7"/>
</dbReference>
<reference evidence="2 3" key="1">
    <citation type="submission" date="2024-01" db="EMBL/GenBank/DDBJ databases">
        <title>Genomic insights into the taxonomy and metabolism of the cyanobacterium Pannus brasiliensis CCIBt3594.</title>
        <authorList>
            <person name="Machado M."/>
            <person name="Botero N.B."/>
            <person name="Andreote A.P.D."/>
            <person name="Feitosa A.M.T."/>
            <person name="Popin R."/>
            <person name="Sivonen K."/>
            <person name="Fiore M.F."/>
        </authorList>
    </citation>
    <scope>NUCLEOTIDE SEQUENCE [LARGE SCALE GENOMIC DNA]</scope>
    <source>
        <strain evidence="2 3">CCIBt3594</strain>
    </source>
</reference>
<dbReference type="PANTHER" id="PTHR11319:SF35">
    <property type="entry name" value="OUTER MEMBRANE PROTEIN PMPC-RELATED"/>
    <property type="match status" value="1"/>
</dbReference>
<dbReference type="InterPro" id="IPR006626">
    <property type="entry name" value="PbH1"/>
</dbReference>
<evidence type="ECO:0000313" key="3">
    <source>
        <dbReference type="Proteomes" id="UP001328733"/>
    </source>
</evidence>
<evidence type="ECO:0000313" key="2">
    <source>
        <dbReference type="EMBL" id="MEG3436707.1"/>
    </source>
</evidence>
<dbReference type="PRINTS" id="PR00313">
    <property type="entry name" value="CABNDNGRPT"/>
</dbReference>
<dbReference type="InterPro" id="IPR011049">
    <property type="entry name" value="Serralysin-like_metalloprot_C"/>
</dbReference>
<dbReference type="SUPFAM" id="SSF51126">
    <property type="entry name" value="Pectin lyase-like"/>
    <property type="match status" value="2"/>
</dbReference>
<name>A0AAW9QR84_9CHRO</name>
<dbReference type="InterPro" id="IPR011050">
    <property type="entry name" value="Pectin_lyase_fold/virulence"/>
</dbReference>
<dbReference type="GO" id="GO:0005509">
    <property type="term" value="F:calcium ion binding"/>
    <property type="evidence" value="ECO:0007669"/>
    <property type="project" value="InterPro"/>
</dbReference>
<protein>
    <submittedName>
        <fullName evidence="2">Choice-of-anchor Q domain-containing protein</fullName>
    </submittedName>
</protein>
<dbReference type="InterPro" id="IPR018511">
    <property type="entry name" value="Hemolysin-typ_Ca-bd_CS"/>
</dbReference>
<dbReference type="Proteomes" id="UP001328733">
    <property type="component" value="Unassembled WGS sequence"/>
</dbReference>
<dbReference type="PANTHER" id="PTHR11319">
    <property type="entry name" value="G PROTEIN-COUPLED RECEPTOR-RELATED"/>
    <property type="match status" value="1"/>
</dbReference>
<sequence length="757" mass="76023">MAIITVTTNADSGAGSLRQAIASAASGDTIQFSSTLANKIITLTSGQLNINKNLTIDGSGATGLKISGNNASRIFEVLNNANYQGVNVSFKNLILTNGKLSGTDPNNEATAGAAIKTASYTTLQVENCQIDNNVAAFGGGIFTGWRSNTTVINSQFTGNDGTSARSERGGGAIATKSEGSLTVLGSRFTNNKGINGGAINSLLGQLIVKDSTFTGNDTTAGAVGYGTAGYGGAIYTDGASAYTNDSIGGNISITNSRFESNKGAGQGGGLFLFAYALDKIALDRVQILNNQVIKDGRGDALGGGLRIGNAEFSIANSTFANNSALSQGGGLWVGETSPGSIVNSTFSNNVADDGVGNGLGGAVTFVNGSNPVNITNSTFAENRAGFQGGAFWGGGLNVRLTNTIAVDNTAKNGGNPWNIKQHTGTQFTDGGGNFQWPPKNPTDPSDVNITNNVRLADPFLGALQDNGGGILTRALLEGSPAVNGGVNSGLTTDGRGAARSDGQIDSGAVESGSNLFTAGITRNGTTGNDSLLGGAGNDTINGNAGNDSLDGGAGTDSLVGGAGSDIYIVDNRNDVITEGLNAGTDEVRSYVTWTLGANLENLTLLGTANISGTGNELNNIIVGNRGNNSLAGGAGNDTLTGGAGGDILTGGAGNDVLNLGNNDNAVDLVRYNSGDGTDTVNEFSRTGGDKLSFTNIASIDVVSSSTGTAFRVGDGIAGNSGFGTGAILATLTGISGFTTANIGANLDTSNTARFFFT</sequence>
<proteinExistence type="predicted"/>
<dbReference type="NCBIfam" id="NF041518">
    <property type="entry name" value="choice_anch_Q"/>
    <property type="match status" value="1"/>
</dbReference>
<dbReference type="Pfam" id="PF00353">
    <property type="entry name" value="HemolysinCabind"/>
    <property type="match status" value="2"/>
</dbReference>
<organism evidence="2 3">
    <name type="scientific">Pannus brasiliensis CCIBt3594</name>
    <dbReference type="NCBI Taxonomy" id="1427578"/>
    <lineage>
        <taxon>Bacteria</taxon>
        <taxon>Bacillati</taxon>
        <taxon>Cyanobacteriota</taxon>
        <taxon>Cyanophyceae</taxon>
        <taxon>Oscillatoriophycideae</taxon>
        <taxon>Chroococcales</taxon>
        <taxon>Microcystaceae</taxon>
        <taxon>Pannus</taxon>
    </lineage>
</organism>